<gene>
    <name evidence="12" type="ordered locus">Sama_0663</name>
</gene>
<dbReference type="eggNOG" id="COG1018">
    <property type="taxonomic scope" value="Bacteria"/>
</dbReference>
<dbReference type="PANTHER" id="PTHR47878:SF1">
    <property type="entry name" value="FLAVODOXIN_FERREDOXIN--NADP REDUCTASE"/>
    <property type="match status" value="1"/>
</dbReference>
<evidence type="ECO:0000313" key="13">
    <source>
        <dbReference type="Proteomes" id="UP000009175"/>
    </source>
</evidence>
<dbReference type="InterPro" id="IPR051930">
    <property type="entry name" value="FNR_type-1"/>
</dbReference>
<dbReference type="GO" id="GO:0034599">
    <property type="term" value="P:cellular response to oxidative stress"/>
    <property type="evidence" value="ECO:0007669"/>
    <property type="project" value="TreeGrafter"/>
</dbReference>
<dbReference type="KEGG" id="saz:Sama_0663"/>
<dbReference type="EC" id="1.18.1.2" evidence="3"/>
<dbReference type="PROSITE" id="PS51384">
    <property type="entry name" value="FAD_FR"/>
    <property type="match status" value="1"/>
</dbReference>
<evidence type="ECO:0000256" key="10">
    <source>
        <dbReference type="ARBA" id="ARBA00047776"/>
    </source>
</evidence>
<keyword evidence="13" id="KW-1185">Reference proteome</keyword>
<dbReference type="Pfam" id="PF00970">
    <property type="entry name" value="FAD_binding_6"/>
    <property type="match status" value="1"/>
</dbReference>
<accession>A1S3B5</accession>
<dbReference type="InterPro" id="IPR017927">
    <property type="entry name" value="FAD-bd_FR_type"/>
</dbReference>
<dbReference type="GO" id="GO:0004324">
    <property type="term" value="F:ferredoxin-NADP+ reductase activity"/>
    <property type="evidence" value="ECO:0007669"/>
    <property type="project" value="UniProtKB-EC"/>
</dbReference>
<protein>
    <recommendedName>
        <fullName evidence="3">ferredoxin--NADP(+) reductase</fullName>
        <ecNumber evidence="3">1.18.1.2</ecNumber>
    </recommendedName>
</protein>
<comment type="cofactor">
    <cofactor evidence="9">
        <name>[2Fe-2S] cluster</name>
        <dbReference type="ChEBI" id="CHEBI:190135"/>
    </cofactor>
</comment>
<dbReference type="InterPro" id="IPR017938">
    <property type="entry name" value="Riboflavin_synthase-like_b-brl"/>
</dbReference>
<dbReference type="EMBL" id="CP000507">
    <property type="protein sequence ID" value="ABL98871.1"/>
    <property type="molecule type" value="Genomic_DNA"/>
</dbReference>
<evidence type="ECO:0000256" key="8">
    <source>
        <dbReference type="ARBA" id="ARBA00023002"/>
    </source>
</evidence>
<dbReference type="HOGENOM" id="CLU_003827_3_0_6"/>
<comment type="cofactor">
    <cofactor evidence="1">
        <name>FAD</name>
        <dbReference type="ChEBI" id="CHEBI:57692"/>
    </cofactor>
</comment>
<evidence type="ECO:0000256" key="9">
    <source>
        <dbReference type="ARBA" id="ARBA00034078"/>
    </source>
</evidence>
<proteinExistence type="inferred from homology"/>
<dbReference type="InterPro" id="IPR039261">
    <property type="entry name" value="FNR_nucleotide-bd"/>
</dbReference>
<evidence type="ECO:0000256" key="4">
    <source>
        <dbReference type="ARBA" id="ARBA00022630"/>
    </source>
</evidence>
<evidence type="ECO:0000256" key="2">
    <source>
        <dbReference type="ARBA" id="ARBA00008312"/>
    </source>
</evidence>
<feature type="domain" description="FAD-binding FR-type" evidence="11">
    <location>
        <begin position="12"/>
        <end position="111"/>
    </location>
</feature>
<evidence type="ECO:0000256" key="3">
    <source>
        <dbReference type="ARBA" id="ARBA00013223"/>
    </source>
</evidence>
<dbReference type="GO" id="GO:0042167">
    <property type="term" value="P:heme catabolic process"/>
    <property type="evidence" value="ECO:0007669"/>
    <property type="project" value="TreeGrafter"/>
</dbReference>
<comment type="similarity">
    <text evidence="2">Belongs to the ferredoxin--NADP reductase type 1 family.</text>
</comment>
<keyword evidence="8" id="KW-0560">Oxidoreductase</keyword>
<dbReference type="Proteomes" id="UP000009175">
    <property type="component" value="Chromosome"/>
</dbReference>
<evidence type="ECO:0000259" key="11">
    <source>
        <dbReference type="PROSITE" id="PS51384"/>
    </source>
</evidence>
<dbReference type="InterPro" id="IPR008333">
    <property type="entry name" value="Cbr1-like_FAD-bd_dom"/>
</dbReference>
<dbReference type="GO" id="GO:0000166">
    <property type="term" value="F:nucleotide binding"/>
    <property type="evidence" value="ECO:0007669"/>
    <property type="project" value="UniProtKB-KW"/>
</dbReference>
<dbReference type="SUPFAM" id="SSF52343">
    <property type="entry name" value="Ferredoxin reductase-like, C-terminal NADP-linked domain"/>
    <property type="match status" value="1"/>
</dbReference>
<dbReference type="SUPFAM" id="SSF63380">
    <property type="entry name" value="Riboflavin synthase domain-like"/>
    <property type="match status" value="1"/>
</dbReference>
<dbReference type="PANTHER" id="PTHR47878">
    <property type="entry name" value="OXIDOREDUCTASE FAD/NAD(P)-BINDING DOMAIN PROTEIN"/>
    <property type="match status" value="1"/>
</dbReference>
<keyword evidence="6" id="KW-0274">FAD</keyword>
<sequence length="260" mass="28461">MLELQPQSRGGDMWVEGRVLQRRDWTDKLFSLRIDAKIAPFIAGQFIKLSLPSEDKRIARAYSLVNPPRTDYIEVLAVAVEEGELSPRLQDLSPGDVLQVSASATGFLTLNELPDAPAAGRQLWMLATGTAVGPFISMLGTEEPWQRFEHLVLVYGVRRAEDLAYLDELQALAASRPGLQLILSVTRESVPGAMQLRIPDALASGALEAASGLTLSAEHSQVMICGNPEMVASTQALLLERGLSKNLRRAPGQITVEKYW</sequence>
<dbReference type="InterPro" id="IPR001433">
    <property type="entry name" value="OxRdtase_FAD/NAD-bd"/>
</dbReference>
<evidence type="ECO:0000313" key="12">
    <source>
        <dbReference type="EMBL" id="ABL98871.1"/>
    </source>
</evidence>
<dbReference type="Gene3D" id="2.40.30.10">
    <property type="entry name" value="Translation factors"/>
    <property type="match status" value="1"/>
</dbReference>
<organism evidence="12 13">
    <name type="scientific">Shewanella amazonensis (strain ATCC BAA-1098 / SB2B)</name>
    <dbReference type="NCBI Taxonomy" id="326297"/>
    <lineage>
        <taxon>Bacteria</taxon>
        <taxon>Pseudomonadati</taxon>
        <taxon>Pseudomonadota</taxon>
        <taxon>Gammaproteobacteria</taxon>
        <taxon>Alteromonadales</taxon>
        <taxon>Shewanellaceae</taxon>
        <taxon>Shewanella</taxon>
    </lineage>
</organism>
<evidence type="ECO:0000256" key="6">
    <source>
        <dbReference type="ARBA" id="ARBA00022827"/>
    </source>
</evidence>
<dbReference type="Pfam" id="PF00175">
    <property type="entry name" value="NAD_binding_1"/>
    <property type="match status" value="1"/>
</dbReference>
<dbReference type="InterPro" id="IPR033892">
    <property type="entry name" value="FNR_bac"/>
</dbReference>
<dbReference type="PRINTS" id="PR00410">
    <property type="entry name" value="PHEHYDRXLASE"/>
</dbReference>
<dbReference type="AlphaFoldDB" id="A1S3B5"/>
<dbReference type="PRINTS" id="PR00371">
    <property type="entry name" value="FPNCR"/>
</dbReference>
<evidence type="ECO:0000256" key="1">
    <source>
        <dbReference type="ARBA" id="ARBA00001974"/>
    </source>
</evidence>
<keyword evidence="4" id="KW-0285">Flavoprotein</keyword>
<comment type="catalytic activity">
    <reaction evidence="10">
        <text>2 reduced [2Fe-2S]-[ferredoxin] + NADP(+) + H(+) = 2 oxidized [2Fe-2S]-[ferredoxin] + NADPH</text>
        <dbReference type="Rhea" id="RHEA:20125"/>
        <dbReference type="Rhea" id="RHEA-COMP:10000"/>
        <dbReference type="Rhea" id="RHEA-COMP:10001"/>
        <dbReference type="ChEBI" id="CHEBI:15378"/>
        <dbReference type="ChEBI" id="CHEBI:33737"/>
        <dbReference type="ChEBI" id="CHEBI:33738"/>
        <dbReference type="ChEBI" id="CHEBI:57783"/>
        <dbReference type="ChEBI" id="CHEBI:58349"/>
        <dbReference type="EC" id="1.18.1.2"/>
    </reaction>
</comment>
<reference evidence="12 13" key="1">
    <citation type="submission" date="2006-12" db="EMBL/GenBank/DDBJ databases">
        <title>Complete sequence of Shewanella amazonensis SB2B.</title>
        <authorList>
            <consortium name="US DOE Joint Genome Institute"/>
            <person name="Copeland A."/>
            <person name="Lucas S."/>
            <person name="Lapidus A."/>
            <person name="Barry K."/>
            <person name="Detter J.C."/>
            <person name="Glavina del Rio T."/>
            <person name="Hammon N."/>
            <person name="Israni S."/>
            <person name="Dalin E."/>
            <person name="Tice H."/>
            <person name="Pitluck S."/>
            <person name="Munk A.C."/>
            <person name="Brettin T."/>
            <person name="Bruce D."/>
            <person name="Han C."/>
            <person name="Tapia R."/>
            <person name="Gilna P."/>
            <person name="Schmutz J."/>
            <person name="Larimer F."/>
            <person name="Land M."/>
            <person name="Hauser L."/>
            <person name="Kyrpides N."/>
            <person name="Mikhailova N."/>
            <person name="Fredrickson J."/>
            <person name="Richardson P."/>
        </authorList>
    </citation>
    <scope>NUCLEOTIDE SEQUENCE [LARGE SCALE GENOMIC DNA]</scope>
    <source>
        <strain evidence="13">ATCC BAA-1098 / SB2B</strain>
    </source>
</reference>
<dbReference type="InterPro" id="IPR001709">
    <property type="entry name" value="Flavoprot_Pyr_Nucl_cyt_Rdtase"/>
</dbReference>
<dbReference type="CDD" id="cd06195">
    <property type="entry name" value="FNR1"/>
    <property type="match status" value="1"/>
</dbReference>
<evidence type="ECO:0000256" key="5">
    <source>
        <dbReference type="ARBA" id="ARBA00022741"/>
    </source>
</evidence>
<dbReference type="Gene3D" id="3.40.50.80">
    <property type="entry name" value="Nucleotide-binding domain of ferredoxin-NADP reductase (FNR) module"/>
    <property type="match status" value="1"/>
</dbReference>
<name>A1S3B5_SHEAM</name>
<keyword evidence="5" id="KW-0547">Nucleotide-binding</keyword>
<evidence type="ECO:0000256" key="7">
    <source>
        <dbReference type="ARBA" id="ARBA00022857"/>
    </source>
</evidence>
<keyword evidence="7" id="KW-0521">NADP</keyword>
<dbReference type="STRING" id="326297.Sama_0663"/>